<dbReference type="Proteomes" id="UP000299102">
    <property type="component" value="Unassembled WGS sequence"/>
</dbReference>
<evidence type="ECO:0000313" key="2">
    <source>
        <dbReference type="Proteomes" id="UP000299102"/>
    </source>
</evidence>
<keyword evidence="2" id="KW-1185">Reference proteome</keyword>
<proteinExistence type="predicted"/>
<dbReference type="EMBL" id="BGZK01001396">
    <property type="protein sequence ID" value="GBP79004.1"/>
    <property type="molecule type" value="Genomic_DNA"/>
</dbReference>
<dbReference type="AlphaFoldDB" id="A0A4C1YW11"/>
<evidence type="ECO:0000313" key="1">
    <source>
        <dbReference type="EMBL" id="GBP79004.1"/>
    </source>
</evidence>
<name>A0A4C1YW11_EUMVA</name>
<accession>A0A4C1YW11</accession>
<gene>
    <name evidence="1" type="ORF">EVAR_63006_1</name>
</gene>
<sequence>MFESKRISAGRFPAVAARAADTIIADNSRKVSMSKHRLAVLPETTMAAESEETFRQKGEHIKPVELRECTSLVKIAFSGSRVRRRGGPKYCGPRSKTKMWGVGACLSQWGKQKPDTHKITRRFIIATSISFHPPTSFIIIDYRGLLYRHARSCSALTAPLHFGRVKLNYCLEGGGGEGDEAFKLRKPRPLCIADFSLFNVELSRGEIRSECGPGPHRDGAEAGVLVQMGGATGENSKQKVWLLEKVSKLFESLLAFIGPDGRAGNLLRPSYRLSPGTSLILFTIFCVLL</sequence>
<reference evidence="1 2" key="1">
    <citation type="journal article" date="2019" name="Commun. Biol.">
        <title>The bagworm genome reveals a unique fibroin gene that provides high tensile strength.</title>
        <authorList>
            <person name="Kono N."/>
            <person name="Nakamura H."/>
            <person name="Ohtoshi R."/>
            <person name="Tomita M."/>
            <person name="Numata K."/>
            <person name="Arakawa K."/>
        </authorList>
    </citation>
    <scope>NUCLEOTIDE SEQUENCE [LARGE SCALE GENOMIC DNA]</scope>
</reference>
<comment type="caution">
    <text evidence="1">The sequence shown here is derived from an EMBL/GenBank/DDBJ whole genome shotgun (WGS) entry which is preliminary data.</text>
</comment>
<protein>
    <submittedName>
        <fullName evidence="1">Uncharacterized protein</fullName>
    </submittedName>
</protein>
<organism evidence="1 2">
    <name type="scientific">Eumeta variegata</name>
    <name type="common">Bagworm moth</name>
    <name type="synonym">Eumeta japonica</name>
    <dbReference type="NCBI Taxonomy" id="151549"/>
    <lineage>
        <taxon>Eukaryota</taxon>
        <taxon>Metazoa</taxon>
        <taxon>Ecdysozoa</taxon>
        <taxon>Arthropoda</taxon>
        <taxon>Hexapoda</taxon>
        <taxon>Insecta</taxon>
        <taxon>Pterygota</taxon>
        <taxon>Neoptera</taxon>
        <taxon>Endopterygota</taxon>
        <taxon>Lepidoptera</taxon>
        <taxon>Glossata</taxon>
        <taxon>Ditrysia</taxon>
        <taxon>Tineoidea</taxon>
        <taxon>Psychidae</taxon>
        <taxon>Oiketicinae</taxon>
        <taxon>Eumeta</taxon>
    </lineage>
</organism>